<dbReference type="RefSeq" id="WP_103977697.1">
    <property type="nucleotide sequence ID" value="NZ_PGLV01000002.1"/>
</dbReference>
<proteinExistence type="predicted"/>
<comment type="caution">
    <text evidence="1">The sequence shown here is derived from an EMBL/GenBank/DDBJ whole genome shotgun (WGS) entry which is preliminary data.</text>
</comment>
<name>A0A2S5CW35_LYSSH</name>
<dbReference type="Gene3D" id="1.10.260.40">
    <property type="entry name" value="lambda repressor-like DNA-binding domains"/>
    <property type="match status" value="1"/>
</dbReference>
<evidence type="ECO:0000313" key="1">
    <source>
        <dbReference type="EMBL" id="POZ55053.1"/>
    </source>
</evidence>
<protein>
    <submittedName>
        <fullName evidence="1">Uncharacterized protein</fullName>
    </submittedName>
</protein>
<keyword evidence="2" id="KW-1185">Reference proteome</keyword>
<organism evidence="1 2">
    <name type="scientific">Lysinibacillus sphaericus</name>
    <name type="common">Bacillus sphaericus</name>
    <dbReference type="NCBI Taxonomy" id="1421"/>
    <lineage>
        <taxon>Bacteria</taxon>
        <taxon>Bacillati</taxon>
        <taxon>Bacillota</taxon>
        <taxon>Bacilli</taxon>
        <taxon>Bacillales</taxon>
        <taxon>Bacillaceae</taxon>
        <taxon>Lysinibacillus</taxon>
    </lineage>
</organism>
<dbReference type="InterPro" id="IPR010982">
    <property type="entry name" value="Lambda_DNA-bd_dom_sf"/>
</dbReference>
<gene>
    <name evidence="1" type="ORF">LYSIN_03350</name>
</gene>
<evidence type="ECO:0000313" key="2">
    <source>
        <dbReference type="Proteomes" id="UP000237319"/>
    </source>
</evidence>
<reference evidence="1 2" key="1">
    <citation type="submission" date="2017-11" db="EMBL/GenBank/DDBJ databases">
        <title>Genome sequence of Lysinibacillus sphaericus, a lignin-degrading bacteria isolated from municipal solid waste soil.</title>
        <authorList>
            <person name="Persinoti G.F."/>
            <person name="Paixao D.A."/>
            <person name="Bugg T.D."/>
            <person name="Squina F.M."/>
        </authorList>
    </citation>
    <scope>NUCLEOTIDE SEQUENCE [LARGE SCALE GENOMIC DNA]</scope>
    <source>
        <strain evidence="1 2">A1</strain>
    </source>
</reference>
<dbReference type="EMBL" id="PGLV01000002">
    <property type="protein sequence ID" value="POZ55053.1"/>
    <property type="molecule type" value="Genomic_DNA"/>
</dbReference>
<dbReference type="AlphaFoldDB" id="A0A2S5CW35"/>
<accession>A0A2S5CW35</accession>
<dbReference type="GO" id="GO:0003677">
    <property type="term" value="F:DNA binding"/>
    <property type="evidence" value="ECO:0007669"/>
    <property type="project" value="InterPro"/>
</dbReference>
<dbReference type="Proteomes" id="UP000237319">
    <property type="component" value="Unassembled WGS sequence"/>
</dbReference>
<sequence length="262" mass="30035">MKKFTLMQTQLSELANLSVGRRIRFIREVLQKEYGNLFSGKSVANRIQVISPSTLTMIEKEKTKDVYFGVITALAKDFGVEISLFTDDFYNETLPISIDLIPAYFISDEPKSSLPEATETLRQNELSGCNPLLESSNIIKVQIRKVAANLDEQQIFSFKSQEKFSQQQLFSLLSTVINHVNTLDVLINPVLKNEHQIHDPLKLAQEYLYHAENSLAAFPWYEHENMVSVENQLHTEAVGYTQFLQQKRDKKLEVNSNEESTK</sequence>